<dbReference type="GO" id="GO:0034335">
    <property type="term" value="F:DNA negative supercoiling activity"/>
    <property type="evidence" value="ECO:0007669"/>
    <property type="project" value="UniProtKB-ARBA"/>
</dbReference>
<dbReference type="InterPro" id="IPR013757">
    <property type="entry name" value="Topo_IIA_A_a_sf"/>
</dbReference>
<evidence type="ECO:0000313" key="10">
    <source>
        <dbReference type="Proteomes" id="UP000220527"/>
    </source>
</evidence>
<dbReference type="NCBIfam" id="TIGR01063">
    <property type="entry name" value="gyrA"/>
    <property type="match status" value="1"/>
</dbReference>
<dbReference type="CDD" id="cd00081">
    <property type="entry name" value="Hint"/>
    <property type="match status" value="1"/>
</dbReference>
<evidence type="ECO:0000256" key="3">
    <source>
        <dbReference type="ARBA" id="ARBA00012895"/>
    </source>
</evidence>
<dbReference type="Pfam" id="PF03989">
    <property type="entry name" value="DNA_gyraseA_C"/>
    <property type="match status" value="6"/>
</dbReference>
<dbReference type="InterPro" id="IPR013758">
    <property type="entry name" value="Topo_IIA_A/C_ab"/>
</dbReference>
<dbReference type="PROSITE" id="PS52040">
    <property type="entry name" value="TOPO_IIA"/>
    <property type="match status" value="1"/>
</dbReference>
<dbReference type="Pfam" id="PF14890">
    <property type="entry name" value="Intein_splicing"/>
    <property type="match status" value="1"/>
</dbReference>
<dbReference type="SUPFAM" id="SSF101904">
    <property type="entry name" value="GyrA/ParC C-terminal domain-like"/>
    <property type="match status" value="1"/>
</dbReference>
<dbReference type="NCBIfam" id="TIGR01445">
    <property type="entry name" value="intein_Nterm"/>
    <property type="match status" value="1"/>
</dbReference>
<dbReference type="SUPFAM" id="SSF56719">
    <property type="entry name" value="Type II DNA topoisomerase"/>
    <property type="match status" value="2"/>
</dbReference>
<dbReference type="SMART" id="SM00434">
    <property type="entry name" value="TOP4c"/>
    <property type="match status" value="1"/>
</dbReference>
<dbReference type="FunFam" id="1.10.268.10:FF:000001">
    <property type="entry name" value="DNA gyrase subunit A"/>
    <property type="match status" value="1"/>
</dbReference>
<keyword evidence="10" id="KW-1185">Reference proteome</keyword>
<evidence type="ECO:0000256" key="4">
    <source>
        <dbReference type="ARBA" id="ARBA00023029"/>
    </source>
</evidence>
<dbReference type="PANTHER" id="PTHR43493:SF5">
    <property type="entry name" value="DNA GYRASE SUBUNIT A, CHLOROPLASTIC_MITOCHONDRIAL"/>
    <property type="match status" value="1"/>
</dbReference>
<reference evidence="10" key="1">
    <citation type="submission" date="2017-08" db="EMBL/GenBank/DDBJ databases">
        <authorList>
            <person name="Grouzdev D.S."/>
            <person name="Gaisin V.A."/>
            <person name="Rysina M.S."/>
            <person name="Gorlenko V.M."/>
        </authorList>
    </citation>
    <scope>NUCLEOTIDE SEQUENCE [LARGE SCALE GENOMIC DNA]</scope>
    <source>
        <strain evidence="10">Kir15-3F</strain>
    </source>
</reference>
<comment type="caution">
    <text evidence="7">Lacks conserved residue(s) required for the propagation of feature annotation.</text>
</comment>
<accession>A0A2A6RNR6</accession>
<dbReference type="InterPro" id="IPR050220">
    <property type="entry name" value="Type_II_DNA_Topoisomerases"/>
</dbReference>
<dbReference type="CDD" id="cd00187">
    <property type="entry name" value="TOP4c"/>
    <property type="match status" value="1"/>
</dbReference>
<dbReference type="SUPFAM" id="SSF51294">
    <property type="entry name" value="Hedgehog/intein (Hint) domain"/>
    <property type="match status" value="1"/>
</dbReference>
<dbReference type="Pfam" id="PF00521">
    <property type="entry name" value="DNA_topoisoIV"/>
    <property type="match status" value="2"/>
</dbReference>
<dbReference type="InterPro" id="IPR035516">
    <property type="entry name" value="Gyrase/topoIV_suA_C"/>
</dbReference>
<dbReference type="InterPro" id="IPR036844">
    <property type="entry name" value="Hint_dom_sf"/>
</dbReference>
<dbReference type="Proteomes" id="UP000220527">
    <property type="component" value="Unassembled WGS sequence"/>
</dbReference>
<dbReference type="GO" id="GO:0005737">
    <property type="term" value="C:cytoplasm"/>
    <property type="evidence" value="ECO:0007669"/>
    <property type="project" value="TreeGrafter"/>
</dbReference>
<gene>
    <name evidence="9" type="ORF">CJ255_02215</name>
</gene>
<dbReference type="EMBL" id="NQWI01000005">
    <property type="protein sequence ID" value="PDW04744.1"/>
    <property type="molecule type" value="Genomic_DNA"/>
</dbReference>
<evidence type="ECO:0000256" key="1">
    <source>
        <dbReference type="ARBA" id="ARBA00000185"/>
    </source>
</evidence>
<evidence type="ECO:0000256" key="7">
    <source>
        <dbReference type="PROSITE-ProRule" id="PRU01384"/>
    </source>
</evidence>
<dbReference type="InterPro" id="IPR006141">
    <property type="entry name" value="Intein_N"/>
</dbReference>
<dbReference type="SMART" id="SM00306">
    <property type="entry name" value="HintN"/>
    <property type="match status" value="1"/>
</dbReference>
<dbReference type="GO" id="GO:0003677">
    <property type="term" value="F:DNA binding"/>
    <property type="evidence" value="ECO:0007669"/>
    <property type="project" value="UniProtKB-UniRule"/>
</dbReference>
<dbReference type="GO" id="GO:0005524">
    <property type="term" value="F:ATP binding"/>
    <property type="evidence" value="ECO:0007669"/>
    <property type="project" value="InterPro"/>
</dbReference>
<dbReference type="Gene3D" id="1.10.268.10">
    <property type="entry name" value="Topoisomerase, domain 3"/>
    <property type="match status" value="1"/>
</dbReference>
<comment type="similarity">
    <text evidence="2">Belongs to the type II topoisomerase GyrA/ParC subunit family.</text>
</comment>
<evidence type="ECO:0000256" key="6">
    <source>
        <dbReference type="ARBA" id="ARBA00023235"/>
    </source>
</evidence>
<evidence type="ECO:0000256" key="5">
    <source>
        <dbReference type="ARBA" id="ARBA00023125"/>
    </source>
</evidence>
<evidence type="ECO:0000313" key="9">
    <source>
        <dbReference type="EMBL" id="PDW04744.1"/>
    </source>
</evidence>
<dbReference type="Gene3D" id="2.120.10.90">
    <property type="entry name" value="DNA gyrase/topoisomerase IV, subunit A, C-terminal"/>
    <property type="match status" value="1"/>
</dbReference>
<dbReference type="PROSITE" id="PS50817">
    <property type="entry name" value="INTEIN_N_TER"/>
    <property type="match status" value="1"/>
</dbReference>
<dbReference type="GO" id="GO:0009330">
    <property type="term" value="C:DNA topoisomerase type II (double strand cut, ATP-hydrolyzing) complex"/>
    <property type="evidence" value="ECO:0007669"/>
    <property type="project" value="TreeGrafter"/>
</dbReference>
<dbReference type="Gene3D" id="3.90.199.10">
    <property type="entry name" value="Topoisomerase II, domain 5"/>
    <property type="match status" value="2"/>
</dbReference>
<dbReference type="Gene3D" id="2.170.16.10">
    <property type="entry name" value="Hedgehog/Intein (Hint) domain"/>
    <property type="match status" value="1"/>
</dbReference>
<dbReference type="PROSITE" id="PS50818">
    <property type="entry name" value="INTEIN_C_TER"/>
    <property type="match status" value="1"/>
</dbReference>
<dbReference type="PANTHER" id="PTHR43493">
    <property type="entry name" value="DNA GYRASE/TOPOISOMERASE SUBUNIT A"/>
    <property type="match status" value="1"/>
</dbReference>
<dbReference type="NCBIfam" id="NF004043">
    <property type="entry name" value="PRK05560.1"/>
    <property type="match status" value="1"/>
</dbReference>
<feature type="domain" description="Topo IIA-type catalytic" evidence="8">
    <location>
        <begin position="9"/>
        <end position="996"/>
    </location>
</feature>
<dbReference type="InterPro" id="IPR006691">
    <property type="entry name" value="GyrA/parC_rep"/>
</dbReference>
<dbReference type="GO" id="GO:0016539">
    <property type="term" value="P:intein-mediated protein splicing"/>
    <property type="evidence" value="ECO:0007669"/>
    <property type="project" value="InterPro"/>
</dbReference>
<comment type="caution">
    <text evidence="9">The sequence shown here is derived from an EMBL/GenBank/DDBJ whole genome shotgun (WGS) entry which is preliminary data.</text>
</comment>
<dbReference type="InterPro" id="IPR013760">
    <property type="entry name" value="Topo_IIA-like_dom_sf"/>
</dbReference>
<name>A0A2A6RNR6_9CHLR</name>
<evidence type="ECO:0000256" key="2">
    <source>
        <dbReference type="ARBA" id="ARBA00008263"/>
    </source>
</evidence>
<dbReference type="NCBIfam" id="TIGR01443">
    <property type="entry name" value="intein_Cterm"/>
    <property type="match status" value="1"/>
</dbReference>
<dbReference type="EC" id="5.6.2.2" evidence="3"/>
<comment type="catalytic activity">
    <reaction evidence="1">
        <text>ATP-dependent breakage, passage and rejoining of double-stranded DNA.</text>
        <dbReference type="EC" id="5.6.2.2"/>
    </reaction>
</comment>
<dbReference type="InterPro" id="IPR030934">
    <property type="entry name" value="Intein_C"/>
</dbReference>
<sequence length="1318" mass="149475">MSVIVSRALPDARDGLKPVQRRILYGMWDMGFRNNQPYKKSARIVGDVLGKMHPHGDSSVYDALARMAQPWNMRYTLVDGQGNFGCFTGDTRIKLLDGTERTFAELAKLAPEEIFYVYSVDHTGRIVVGEGRYSRITRRDAELVELTFDDGSTVRCTPDHRFMLRDGTWKQAQELTVEDSLMAGYFDTAPVRRGCNDYLRVLQPNSGNYEFVHHLADYYNEQRGLVHSSGKAFVRHHRNFNRFDNRPTNIERMGWLEHLHLHAAHLEQLWSDETFRAAQAEGVRAYYDAHPEVREARRERMIEQNKSADFRAANGPRVAAALRERHQQNPDEARRRGDYLRQLWQDPIYRAKMSRALRGIEKRPLTDAQRTRVAQIVAARSKEMWADPEARQRVIAAITFAMSDPALREKLRVGAQQRWLDPDYRARFAPNHHRRMARKLWANPAMRAMHRDKLARQRADLHFRQAQAEGVRLSNARRIQANPAMMSDLSTCAAESLRKKWRDPDYSRQVMRSKIAGYVSRLLAEFGREQITPDLYDAQRNANWIPRSTKLVRYFESFDDLLNMAGTHNHRVVAVRWLDERVDVYDITVDEHHNFMLANGCIVHNSVDGDPPAAMRYTEARLEAIAEELLIDIDKNTVDFRDNFDGSYREPAVLPAMLPNLLLNGAAGIAVGMATNIPPHNLNELCNAIMHLIDHPEATVEDLIKILPGPDFPTSASILGTEGILAAYSTGRGQITLRAKAHIEEGNRGAFNIVVTELPYQVNKARLQERMAELVKEKKIEGVRDVRDESDRTGMRLVILLKQDAQPKKVLNALYKHTQMQTTFGINMLALVDGGRQPKVLTLKRMLQEYISHRQEVIRRRTEFELEKAKARAHILEGLKIALDNIDEVIRTIRESRNTEMARNNLISRFALTEIQANAILDMQLRRLAALERKKIDDEYLEVIKLIASLEEILASPRKVLQLIQGDLTYLKEKYGDERRTRIVPDVSGDVSDEDLIPDVRVMMTFTDRGYIKRQAADVYRTQRRGGRGIKGMITREQDIVRHMFTCGSLENLLFFTDRGKVYQLKAHEVPDSSRTAKGLPLVNLISLEPGEQVTSMLAVPDFNGEYLIMATHRGKIKRTLLREYSQVRSNGLIAIGLEEGDVLGWVHVSHGQEDVLLTTAQGRTARFKQSEVRPMGRPATGVNGINLHEHDRVISMQLAKPDHDLLVVTTRGMGKRTALEDYPTKGRSSGGVITMRLREGDSIAGAALVTDRSLLTLISASGVVMRTSADGVSRLGRATQGVIVVNLGAGDRLAALSVEEPEELDAVPPTLVNPNGE</sequence>
<dbReference type="InterPro" id="IPR002205">
    <property type="entry name" value="Topo_IIA_dom_A"/>
</dbReference>
<dbReference type="InterPro" id="IPR003587">
    <property type="entry name" value="Hint_dom_N"/>
</dbReference>
<dbReference type="GO" id="GO:0006265">
    <property type="term" value="P:DNA topological change"/>
    <property type="evidence" value="ECO:0007669"/>
    <property type="project" value="InterPro"/>
</dbReference>
<proteinExistence type="inferred from homology"/>
<keyword evidence="4" id="KW-0799">Topoisomerase</keyword>
<protein>
    <recommendedName>
        <fullName evidence="3">DNA topoisomerase (ATP-hydrolyzing)</fullName>
        <ecNumber evidence="3">5.6.2.2</ecNumber>
    </recommendedName>
</protein>
<dbReference type="Gene3D" id="3.30.1360.40">
    <property type="match status" value="1"/>
</dbReference>
<dbReference type="FunFam" id="3.30.1360.40:FF:000002">
    <property type="entry name" value="DNA gyrase subunit A"/>
    <property type="match status" value="1"/>
</dbReference>
<organism evidence="9 10">
    <name type="scientific">Candidatus Viridilinea mediisalina</name>
    <dbReference type="NCBI Taxonomy" id="2024553"/>
    <lineage>
        <taxon>Bacteria</taxon>
        <taxon>Bacillati</taxon>
        <taxon>Chloroflexota</taxon>
        <taxon>Chloroflexia</taxon>
        <taxon>Chloroflexales</taxon>
        <taxon>Chloroflexineae</taxon>
        <taxon>Oscillochloridaceae</taxon>
        <taxon>Candidatus Viridilinea</taxon>
    </lineage>
</organism>
<keyword evidence="6" id="KW-0413">Isomerase</keyword>
<evidence type="ECO:0000259" key="8">
    <source>
        <dbReference type="PROSITE" id="PS52040"/>
    </source>
</evidence>
<keyword evidence="5 7" id="KW-0238">DNA-binding</keyword>